<keyword evidence="3" id="KW-1185">Reference proteome</keyword>
<sequence>MRRLSAILLACLTLACLAPAGRADAGAWLQEQGKTFLSLGGSAFGNRYVLEQEYRLYAEYGAWPRLTLGLDVNEKPQLVGHALAFARLPLPSPWEQTKLAAEIGAGVHHLEYYLGETPEFHPMYKATLALGRGFEIPWGGGWFAFDLAAERRAGLSDPVFKLDATLGMSSGPRFKPLVRLETYQTRGQPVEWTLRPALMFDWYPGLTFVLGLEAKSVTPEAVGLSLDLWRRF</sequence>
<evidence type="ECO:0000256" key="1">
    <source>
        <dbReference type="SAM" id="SignalP"/>
    </source>
</evidence>
<name>A0A2S0MPG6_9RHOB</name>
<dbReference type="KEGG" id="thas:C6Y53_07740"/>
<reference evidence="3" key="1">
    <citation type="submission" date="2018-03" db="EMBL/GenBank/DDBJ databases">
        <title>Genomic analysis of the strain SH-1 isolated from shrimp intestine.</title>
        <authorList>
            <person name="Kim Y.-S."/>
            <person name="Kim S.-E."/>
            <person name="Kim K.-H."/>
        </authorList>
    </citation>
    <scope>NUCLEOTIDE SEQUENCE [LARGE SCALE GENOMIC DNA]</scope>
    <source>
        <strain evidence="3">SH-1</strain>
    </source>
</reference>
<keyword evidence="1" id="KW-0732">Signal</keyword>
<dbReference type="AlphaFoldDB" id="A0A2S0MPG6"/>
<evidence type="ECO:0000313" key="2">
    <source>
        <dbReference type="EMBL" id="AVO37603.1"/>
    </source>
</evidence>
<proteinExistence type="predicted"/>
<gene>
    <name evidence="2" type="ORF">C6Y53_07740</name>
</gene>
<dbReference type="Proteomes" id="UP000237655">
    <property type="component" value="Chromosome"/>
</dbReference>
<dbReference type="EMBL" id="CP027665">
    <property type="protein sequence ID" value="AVO37603.1"/>
    <property type="molecule type" value="Genomic_DNA"/>
</dbReference>
<feature type="chain" id="PRO_5015745300" evidence="1">
    <location>
        <begin position="21"/>
        <end position="232"/>
    </location>
</feature>
<protein>
    <submittedName>
        <fullName evidence="2">Uncharacterized protein</fullName>
    </submittedName>
</protein>
<accession>A0A2S0MPG6</accession>
<evidence type="ECO:0000313" key="3">
    <source>
        <dbReference type="Proteomes" id="UP000237655"/>
    </source>
</evidence>
<feature type="signal peptide" evidence="1">
    <location>
        <begin position="1"/>
        <end position="20"/>
    </location>
</feature>
<dbReference type="RefSeq" id="WP_106471921.1">
    <property type="nucleotide sequence ID" value="NZ_CP027665.1"/>
</dbReference>
<dbReference type="PROSITE" id="PS51257">
    <property type="entry name" value="PROKAR_LIPOPROTEIN"/>
    <property type="match status" value="1"/>
</dbReference>
<organism evidence="2 3">
    <name type="scientific">Pukyongiella litopenaei</name>
    <dbReference type="NCBI Taxonomy" id="2605946"/>
    <lineage>
        <taxon>Bacteria</taxon>
        <taxon>Pseudomonadati</taxon>
        <taxon>Pseudomonadota</taxon>
        <taxon>Alphaproteobacteria</taxon>
        <taxon>Rhodobacterales</taxon>
        <taxon>Paracoccaceae</taxon>
        <taxon>Pukyongiella</taxon>
    </lineage>
</organism>